<dbReference type="InterPro" id="IPR010982">
    <property type="entry name" value="Lambda_DNA-bd_dom_sf"/>
</dbReference>
<evidence type="ECO:0000256" key="2">
    <source>
        <dbReference type="ARBA" id="ARBA00023125"/>
    </source>
</evidence>
<dbReference type="Pfam" id="PF13377">
    <property type="entry name" value="Peripla_BP_3"/>
    <property type="match status" value="1"/>
</dbReference>
<dbReference type="SUPFAM" id="SSF53822">
    <property type="entry name" value="Periplasmic binding protein-like I"/>
    <property type="match status" value="1"/>
</dbReference>
<evidence type="ECO:0000313" key="7">
    <source>
        <dbReference type="Proteomes" id="UP000001492"/>
    </source>
</evidence>
<evidence type="ECO:0000256" key="4">
    <source>
        <dbReference type="SAM" id="MobiDB-lite"/>
    </source>
</evidence>
<organism evidence="6 7">
    <name type="scientific">Asticcacaulis excentricus (strain ATCC 15261 / DSM 4724 / KCTC 12464 / NCIMB 9791 / VKM B-1370 / CB 48)</name>
    <dbReference type="NCBI Taxonomy" id="573065"/>
    <lineage>
        <taxon>Bacteria</taxon>
        <taxon>Pseudomonadati</taxon>
        <taxon>Pseudomonadota</taxon>
        <taxon>Alphaproteobacteria</taxon>
        <taxon>Caulobacterales</taxon>
        <taxon>Caulobacteraceae</taxon>
        <taxon>Asticcacaulis</taxon>
    </lineage>
</organism>
<dbReference type="PANTHER" id="PTHR30146">
    <property type="entry name" value="LACI-RELATED TRANSCRIPTIONAL REPRESSOR"/>
    <property type="match status" value="1"/>
</dbReference>
<dbReference type="PROSITE" id="PS00356">
    <property type="entry name" value="HTH_LACI_1"/>
    <property type="match status" value="1"/>
</dbReference>
<reference evidence="7" key="1">
    <citation type="submission" date="2010-12" db="EMBL/GenBank/DDBJ databases">
        <title>Complete sequence of plasmid 1 of Asticcacaulis excentricus CB 48.</title>
        <authorList>
            <consortium name="US DOE Joint Genome Institute"/>
            <person name="Lucas S."/>
            <person name="Copeland A."/>
            <person name="Lapidus A."/>
            <person name="Cheng J.-F."/>
            <person name="Bruce D."/>
            <person name="Goodwin L."/>
            <person name="Pitluck S."/>
            <person name="Teshima H."/>
            <person name="Davenport K."/>
            <person name="Detter J.C."/>
            <person name="Han C."/>
            <person name="Tapia R."/>
            <person name="Land M."/>
            <person name="Hauser L."/>
            <person name="Jeffries C."/>
            <person name="Kyrpides N."/>
            <person name="Ivanova N."/>
            <person name="Ovchinnikova G."/>
            <person name="Brun Y.V."/>
            <person name="Woyke T."/>
        </authorList>
    </citation>
    <scope>NUCLEOTIDE SEQUENCE [LARGE SCALE GENOMIC DNA]</scope>
    <source>
        <strain evidence="7">ATCC 15261 / DSM 4724 / KCTC 12464 / NCIMB 9791 / VKM B-1370 / CB 48</strain>
        <plasmid evidence="7">pASTEX01</plasmid>
    </source>
</reference>
<keyword evidence="3" id="KW-0804">Transcription</keyword>
<dbReference type="PANTHER" id="PTHR30146:SF153">
    <property type="entry name" value="LACTOSE OPERON REPRESSOR"/>
    <property type="match status" value="1"/>
</dbReference>
<dbReference type="eggNOG" id="COG1609">
    <property type="taxonomic scope" value="Bacteria"/>
</dbReference>
<geneLocation type="plasmid" evidence="6 7">
    <name>pASTEX01</name>
</geneLocation>
<feature type="compositionally biased region" description="Basic and acidic residues" evidence="4">
    <location>
        <begin position="1"/>
        <end position="14"/>
    </location>
</feature>
<proteinExistence type="predicted"/>
<dbReference type="Gene3D" id="1.10.260.40">
    <property type="entry name" value="lambda repressor-like DNA-binding domains"/>
    <property type="match status" value="1"/>
</dbReference>
<dbReference type="EMBL" id="CP002397">
    <property type="protein sequence ID" value="ADU15167.1"/>
    <property type="molecule type" value="Genomic_DNA"/>
</dbReference>
<dbReference type="RefSeq" id="WP_013480981.1">
    <property type="nucleotide sequence ID" value="NC_014818.1"/>
</dbReference>
<accession>E8RVJ8</accession>
<dbReference type="InterPro" id="IPR000843">
    <property type="entry name" value="HTH_LacI"/>
</dbReference>
<dbReference type="CDD" id="cd01392">
    <property type="entry name" value="HTH_LacI"/>
    <property type="match status" value="1"/>
</dbReference>
<keyword evidence="7" id="KW-1185">Reference proteome</keyword>
<dbReference type="InterPro" id="IPR046335">
    <property type="entry name" value="LacI/GalR-like_sensor"/>
</dbReference>
<dbReference type="PROSITE" id="PS50932">
    <property type="entry name" value="HTH_LACI_2"/>
    <property type="match status" value="1"/>
</dbReference>
<feature type="region of interest" description="Disordered" evidence="4">
    <location>
        <begin position="1"/>
        <end position="26"/>
    </location>
</feature>
<evidence type="ECO:0000256" key="3">
    <source>
        <dbReference type="ARBA" id="ARBA00023163"/>
    </source>
</evidence>
<dbReference type="GO" id="GO:0000976">
    <property type="term" value="F:transcription cis-regulatory region binding"/>
    <property type="evidence" value="ECO:0007669"/>
    <property type="project" value="TreeGrafter"/>
</dbReference>
<dbReference type="PRINTS" id="PR00036">
    <property type="entry name" value="HTHLACI"/>
</dbReference>
<protein>
    <submittedName>
        <fullName evidence="6">Transcriptional regulator, LacI family</fullName>
    </submittedName>
</protein>
<dbReference type="Proteomes" id="UP000001492">
    <property type="component" value="Plasmid pASTEX01"/>
</dbReference>
<keyword evidence="1" id="KW-0805">Transcription regulation</keyword>
<evidence type="ECO:0000256" key="1">
    <source>
        <dbReference type="ARBA" id="ARBA00023015"/>
    </source>
</evidence>
<evidence type="ECO:0000313" key="6">
    <source>
        <dbReference type="EMBL" id="ADU15167.1"/>
    </source>
</evidence>
<dbReference type="AlphaFoldDB" id="E8RVJ8"/>
<dbReference type="GO" id="GO:0003700">
    <property type="term" value="F:DNA-binding transcription factor activity"/>
    <property type="evidence" value="ECO:0007669"/>
    <property type="project" value="TreeGrafter"/>
</dbReference>
<dbReference type="InterPro" id="IPR028082">
    <property type="entry name" value="Peripla_BP_I"/>
</dbReference>
<keyword evidence="2" id="KW-0238">DNA-binding</keyword>
<dbReference type="Gene3D" id="3.40.50.2300">
    <property type="match status" value="2"/>
</dbReference>
<dbReference type="SUPFAM" id="SSF47413">
    <property type="entry name" value="lambda repressor-like DNA-binding domains"/>
    <property type="match status" value="1"/>
</dbReference>
<dbReference type="CDD" id="cd01545">
    <property type="entry name" value="PBP1_SalR"/>
    <property type="match status" value="1"/>
</dbReference>
<dbReference type="HOGENOM" id="CLU_037628_6_4_5"/>
<dbReference type="KEGG" id="aex:Astex_3537"/>
<feature type="domain" description="HTH lacI-type" evidence="5">
    <location>
        <begin position="29"/>
        <end position="82"/>
    </location>
</feature>
<dbReference type="SMART" id="SM00354">
    <property type="entry name" value="HTH_LACI"/>
    <property type="match status" value="1"/>
</dbReference>
<gene>
    <name evidence="6" type="ordered locus">Astex_3537</name>
</gene>
<keyword evidence="6" id="KW-0614">Plasmid</keyword>
<sequence>MDDTKRTPAPKDRNAAPLGPSVRKPGSALTITDVAEFAGVSKKTVSRVLNREPMKATTRAKVEAAIETLGFVPNAQARALAFRKNFVIVLFIHDSTSPMAMTFQRGVLSAIGDSELALAVRPVNRESPELLSEIETFLARQKPMGAIFLPPLSERDDIGEMCQRLNVKYVRVGSAQLDMMSRSVWSNDRAAVMDAVRDIVALGHKRIGFVRGPKGFLSAREREAGFRQALAAAGVTPDETLFADGRYTFDSGLAAGETLLSLSQPPSVIFASNDSMAAGVVRAAHEKGLRLPHDLSIVGFDDGPVAVQLWPTLTTVHWPVIEMGVLAVHKLVPETLPVGEDPAALPSMVASSLIRRESLGESPDAPAR</sequence>
<evidence type="ECO:0000259" key="5">
    <source>
        <dbReference type="PROSITE" id="PS50932"/>
    </source>
</evidence>
<dbReference type="Pfam" id="PF00356">
    <property type="entry name" value="LacI"/>
    <property type="match status" value="1"/>
</dbReference>
<name>E8RVJ8_ASTEC</name>